<evidence type="ECO:0000256" key="11">
    <source>
        <dbReference type="RuleBase" id="RU363096"/>
    </source>
</evidence>
<evidence type="ECO:0000313" key="15">
    <source>
        <dbReference type="EMBL" id="KAI7741859.1"/>
    </source>
</evidence>
<evidence type="ECO:0000256" key="8">
    <source>
        <dbReference type="ARBA" id="ARBA00022946"/>
    </source>
</evidence>
<feature type="domain" description="Acyl-ACP thioesterase N-terminal hotdog" evidence="13">
    <location>
        <begin position="14"/>
        <end position="74"/>
    </location>
</feature>
<evidence type="ECO:0000256" key="7">
    <source>
        <dbReference type="ARBA" id="ARBA00022832"/>
    </source>
</evidence>
<evidence type="ECO:0000256" key="12">
    <source>
        <dbReference type="SAM" id="SignalP"/>
    </source>
</evidence>
<dbReference type="AlphaFoldDB" id="A0AAD5CJU2"/>
<keyword evidence="4 11" id="KW-0150">Chloroplast</keyword>
<reference evidence="15" key="1">
    <citation type="submission" date="2022-06" db="EMBL/GenBank/DDBJ databases">
        <title>Uncovering the hologenomic basis of an extraordinary plant invasion.</title>
        <authorList>
            <person name="Bieker V.C."/>
            <person name="Martin M.D."/>
            <person name="Gilbert T."/>
            <person name="Hodgins K."/>
            <person name="Battlay P."/>
            <person name="Petersen B."/>
            <person name="Wilson J."/>
        </authorList>
    </citation>
    <scope>NUCLEOTIDE SEQUENCE</scope>
    <source>
        <strain evidence="15">AA19_3_7</strain>
        <tissue evidence="15">Leaf</tissue>
    </source>
</reference>
<evidence type="ECO:0000313" key="16">
    <source>
        <dbReference type="Proteomes" id="UP001206925"/>
    </source>
</evidence>
<dbReference type="EMBL" id="JAMZMK010008125">
    <property type="protein sequence ID" value="KAI7741859.1"/>
    <property type="molecule type" value="Genomic_DNA"/>
</dbReference>
<comment type="caution">
    <text evidence="15">The sequence shown here is derived from an EMBL/GenBank/DDBJ whole genome shotgun (WGS) entry which is preliminary data.</text>
</comment>
<dbReference type="Pfam" id="PF20791">
    <property type="entry name" value="Acyl-ACP_TE_C"/>
    <property type="match status" value="1"/>
</dbReference>
<comment type="similarity">
    <text evidence="2 11">Belongs to the acyl-ACP thioesterase family.</text>
</comment>
<dbReference type="Pfam" id="PF01643">
    <property type="entry name" value="Acyl-ACP_TE"/>
    <property type="match status" value="1"/>
</dbReference>
<evidence type="ECO:0000256" key="6">
    <source>
        <dbReference type="ARBA" id="ARBA00022801"/>
    </source>
</evidence>
<dbReference type="Gene3D" id="3.10.129.10">
    <property type="entry name" value="Hotdog Thioesterase"/>
    <property type="match status" value="1"/>
</dbReference>
<dbReference type="GO" id="GO:0016297">
    <property type="term" value="F:fatty acyl-[ACP] hydrolase activity"/>
    <property type="evidence" value="ECO:0007669"/>
    <property type="project" value="InterPro"/>
</dbReference>
<evidence type="ECO:0000256" key="1">
    <source>
        <dbReference type="ARBA" id="ARBA00004229"/>
    </source>
</evidence>
<name>A0AAD5CJU2_AMBAR</name>
<keyword evidence="8" id="KW-0809">Transit peptide</keyword>
<comment type="subcellular location">
    <subcellularLocation>
        <location evidence="1 11">Plastid</location>
        <location evidence="1 11">Chloroplast</location>
    </subcellularLocation>
</comment>
<keyword evidence="12" id="KW-0732">Signal</keyword>
<dbReference type="EC" id="3.1.2.-" evidence="11"/>
<evidence type="ECO:0000259" key="13">
    <source>
        <dbReference type="Pfam" id="PF01643"/>
    </source>
</evidence>
<sequence length="180" mass="20999">MVMIWVYTSWLIFRGDVVQVSTQVARNGKNSMRRDWLLRDYKTGEMLIRASSNWVMMNKVTGRLSKIPDEVRGEIECHFVNGPPVVDDDCRKLPKLEEATADYVRNCLTPRWNDFDVNQHVNNVKYIGWILESAPQEKYELASITLEYRRECRKNSVAAVSALGVEIVKAQTKWRPKYTR</sequence>
<dbReference type="GO" id="GO:0009507">
    <property type="term" value="C:chloroplast"/>
    <property type="evidence" value="ECO:0007669"/>
    <property type="project" value="UniProtKB-SubCell"/>
</dbReference>
<dbReference type="PANTHER" id="PTHR31727">
    <property type="entry name" value="OLEOYL-ACYL CARRIER PROTEIN THIOESTERASE 1, CHLOROPLASTIC"/>
    <property type="match status" value="1"/>
</dbReference>
<evidence type="ECO:0000256" key="4">
    <source>
        <dbReference type="ARBA" id="ARBA00022528"/>
    </source>
</evidence>
<evidence type="ECO:0000256" key="10">
    <source>
        <dbReference type="ARBA" id="ARBA00023160"/>
    </source>
</evidence>
<evidence type="ECO:0000256" key="2">
    <source>
        <dbReference type="ARBA" id="ARBA00006500"/>
    </source>
</evidence>
<keyword evidence="6 11" id="KW-0378">Hydrolase</keyword>
<organism evidence="15 16">
    <name type="scientific">Ambrosia artemisiifolia</name>
    <name type="common">Common ragweed</name>
    <dbReference type="NCBI Taxonomy" id="4212"/>
    <lineage>
        <taxon>Eukaryota</taxon>
        <taxon>Viridiplantae</taxon>
        <taxon>Streptophyta</taxon>
        <taxon>Embryophyta</taxon>
        <taxon>Tracheophyta</taxon>
        <taxon>Spermatophyta</taxon>
        <taxon>Magnoliopsida</taxon>
        <taxon>eudicotyledons</taxon>
        <taxon>Gunneridae</taxon>
        <taxon>Pentapetalae</taxon>
        <taxon>asterids</taxon>
        <taxon>campanulids</taxon>
        <taxon>Asterales</taxon>
        <taxon>Asteraceae</taxon>
        <taxon>Asteroideae</taxon>
        <taxon>Heliantheae alliance</taxon>
        <taxon>Heliantheae</taxon>
        <taxon>Ambrosia</taxon>
    </lineage>
</organism>
<feature type="domain" description="Acyl-ACP thioesterase-like C-terminal" evidence="14">
    <location>
        <begin position="99"/>
        <end position="159"/>
    </location>
</feature>
<dbReference type="Proteomes" id="UP001206925">
    <property type="component" value="Unassembled WGS sequence"/>
</dbReference>
<dbReference type="InterPro" id="IPR045023">
    <property type="entry name" value="FATA/B"/>
</dbReference>
<dbReference type="InterPro" id="IPR002864">
    <property type="entry name" value="Acyl-ACP_thioesterase_NHD"/>
</dbReference>
<dbReference type="SUPFAM" id="SSF54637">
    <property type="entry name" value="Thioesterase/thiol ester dehydrase-isomerase"/>
    <property type="match status" value="2"/>
</dbReference>
<dbReference type="GO" id="GO:0000036">
    <property type="term" value="F:acyl carrier activity"/>
    <property type="evidence" value="ECO:0007669"/>
    <property type="project" value="TreeGrafter"/>
</dbReference>
<feature type="chain" id="PRO_5042109382" description="Acyl-[acyl-carrier-protein] hydrolase" evidence="12">
    <location>
        <begin position="20"/>
        <end position="180"/>
    </location>
</feature>
<gene>
    <name evidence="15" type="ORF">M8C21_026575</name>
</gene>
<evidence type="ECO:0000256" key="9">
    <source>
        <dbReference type="ARBA" id="ARBA00023098"/>
    </source>
</evidence>
<evidence type="ECO:0000256" key="5">
    <source>
        <dbReference type="ARBA" id="ARBA00022640"/>
    </source>
</evidence>
<feature type="signal peptide" evidence="12">
    <location>
        <begin position="1"/>
        <end position="19"/>
    </location>
</feature>
<keyword evidence="16" id="KW-1185">Reference proteome</keyword>
<keyword evidence="10 11" id="KW-0275">Fatty acid biosynthesis</keyword>
<evidence type="ECO:0000256" key="3">
    <source>
        <dbReference type="ARBA" id="ARBA00022516"/>
    </source>
</evidence>
<dbReference type="InterPro" id="IPR029069">
    <property type="entry name" value="HotDog_dom_sf"/>
</dbReference>
<dbReference type="InterPro" id="IPR049427">
    <property type="entry name" value="Acyl-ACP_TE_C"/>
</dbReference>
<accession>A0AAD5CJU2</accession>
<comment type="function">
    <text evidence="11">Plays an essential role in chain termination during de novo fatty acid synthesis.</text>
</comment>
<proteinExistence type="inferred from homology"/>
<evidence type="ECO:0000259" key="14">
    <source>
        <dbReference type="Pfam" id="PF20791"/>
    </source>
</evidence>
<keyword evidence="9 11" id="KW-0443">Lipid metabolism</keyword>
<protein>
    <recommendedName>
        <fullName evidence="11">Acyl-[acyl-carrier-protein] hydrolase</fullName>
        <ecNumber evidence="11">3.1.2.-</ecNumber>
    </recommendedName>
</protein>
<dbReference type="PANTHER" id="PTHR31727:SF22">
    <property type="entry name" value="ACYL-[ACYL-CARRIER-PROTEIN] HYDROLASE"/>
    <property type="match status" value="1"/>
</dbReference>
<keyword evidence="7 11" id="KW-0276">Fatty acid metabolism</keyword>
<keyword evidence="5 11" id="KW-0934">Plastid</keyword>
<keyword evidence="3 11" id="KW-0444">Lipid biosynthesis</keyword>